<evidence type="ECO:0000313" key="1">
    <source>
        <dbReference type="EMBL" id="GBP37624.1"/>
    </source>
</evidence>
<name>A0A4C1VI89_EUMVA</name>
<dbReference type="AlphaFoldDB" id="A0A4C1VI89"/>
<proteinExistence type="predicted"/>
<dbReference type="EMBL" id="BGZK01000336">
    <property type="protein sequence ID" value="GBP37624.1"/>
    <property type="molecule type" value="Genomic_DNA"/>
</dbReference>
<reference evidence="1 2" key="1">
    <citation type="journal article" date="2019" name="Commun. Biol.">
        <title>The bagworm genome reveals a unique fibroin gene that provides high tensile strength.</title>
        <authorList>
            <person name="Kono N."/>
            <person name="Nakamura H."/>
            <person name="Ohtoshi R."/>
            <person name="Tomita M."/>
            <person name="Numata K."/>
            <person name="Arakawa K."/>
        </authorList>
    </citation>
    <scope>NUCLEOTIDE SEQUENCE [LARGE SCALE GENOMIC DNA]</scope>
</reference>
<protein>
    <submittedName>
        <fullName evidence="1">Uncharacterized protein</fullName>
    </submittedName>
</protein>
<keyword evidence="2" id="KW-1185">Reference proteome</keyword>
<organism evidence="1 2">
    <name type="scientific">Eumeta variegata</name>
    <name type="common">Bagworm moth</name>
    <name type="synonym">Eumeta japonica</name>
    <dbReference type="NCBI Taxonomy" id="151549"/>
    <lineage>
        <taxon>Eukaryota</taxon>
        <taxon>Metazoa</taxon>
        <taxon>Ecdysozoa</taxon>
        <taxon>Arthropoda</taxon>
        <taxon>Hexapoda</taxon>
        <taxon>Insecta</taxon>
        <taxon>Pterygota</taxon>
        <taxon>Neoptera</taxon>
        <taxon>Endopterygota</taxon>
        <taxon>Lepidoptera</taxon>
        <taxon>Glossata</taxon>
        <taxon>Ditrysia</taxon>
        <taxon>Tineoidea</taxon>
        <taxon>Psychidae</taxon>
        <taxon>Oiketicinae</taxon>
        <taxon>Eumeta</taxon>
    </lineage>
</organism>
<dbReference type="Proteomes" id="UP000299102">
    <property type="component" value="Unassembled WGS sequence"/>
</dbReference>
<evidence type="ECO:0000313" key="2">
    <source>
        <dbReference type="Proteomes" id="UP000299102"/>
    </source>
</evidence>
<comment type="caution">
    <text evidence="1">The sequence shown here is derived from an EMBL/GenBank/DDBJ whole genome shotgun (WGS) entry which is preliminary data.</text>
</comment>
<gene>
    <name evidence="1" type="ORF">EVAR_34661_1</name>
</gene>
<sequence>MIWCEQKNHTIDCYFCSVDLKGFNTKSKKKIAYPNLDSGIRLASHSSEIPVPHPPPNLDYILSDAEDTKTFAPQNESSSDFSVDEGSQLFSQIEHNDLVRDLGFSKDAAELLG</sequence>
<dbReference type="OrthoDB" id="8063408at2759"/>
<accession>A0A4C1VI89</accession>